<evidence type="ECO:0000313" key="6">
    <source>
        <dbReference type="Proteomes" id="UP000590412"/>
    </source>
</evidence>
<feature type="region of interest" description="Disordered" evidence="4">
    <location>
        <begin position="483"/>
        <end position="619"/>
    </location>
</feature>
<evidence type="ECO:0000256" key="2">
    <source>
        <dbReference type="ARBA" id="ARBA00022737"/>
    </source>
</evidence>
<dbReference type="SUPFAM" id="SSF117281">
    <property type="entry name" value="Kelch motif"/>
    <property type="match status" value="1"/>
</dbReference>
<feature type="compositionally biased region" description="Low complexity" evidence="4">
    <location>
        <begin position="9"/>
        <end position="22"/>
    </location>
</feature>
<gene>
    <name evidence="5" type="ORF">FOB60_001542</name>
</gene>
<evidence type="ECO:0000256" key="4">
    <source>
        <dbReference type="SAM" id="MobiDB-lite"/>
    </source>
</evidence>
<keyword evidence="1" id="KW-0880">Kelch repeat</keyword>
<feature type="coiled-coil region" evidence="3">
    <location>
        <begin position="1034"/>
        <end position="1082"/>
    </location>
</feature>
<evidence type="ECO:0000256" key="3">
    <source>
        <dbReference type="SAM" id="Coils"/>
    </source>
</evidence>
<sequence length="1183" mass="133375">MKKFRFGRKNSTATSTTSSNKNSPRKEKIRSSRTSKSSASFQAPNSPPHSGHEKGRYGHTFAEEDLNDDHHSYSHQQGSKHNMPVAQDLHSYTSEPFGITTDPSTVPYKSRAPPHLNVTNPWNRFKIFDSPFPRYRHAASAISSDKNEVFIMGGLKDGSVFGDTWRIVPHESNDGGEVLNYSAENIEVTNNNNPPARVGHSSVLCGNAFIIYGGDTVETDEHGFPDNNFYLFNINNHKYTIPSHILNKPNGRYGHTIGVVAVNNSSSRLYLFGGQLENDVFNDMYYFELNSFKSPKASWKIVDPVNNFRPPPLTNHSMSVYKDKIYVFGGVYNNEKVSNDLWEFDVEMEKWQQIQTNGTIPLPVNEHSACVVDDRLYIYGGNDFSGVIYSNLYVLDLKTFTWYKLLESAEENGPGPRCGHSMTYLPKYNKLIIMGGDKNDYIVADPHNFDTYETFNGAEVGTMIYELDINIVDQFMSEPIERARKPRKAAASAVGAQASEGFDRHSRTGSTGPEDYATPRASPPPPDRTDLNRGLSTNTMNRHADFVDVDTPSGTISHTDHEEEEEEAENIVPHVNPYEQVDRETNNSQAGEPVNGHLVTDDEEGDDDEGNYLRRRSLDPKFNHDHEDVVTNGVSGAGVAAAFAAAGAAGNSAGHASVLKRTLGGNYDNDDDDEDTIEEASKNRRSSFADKSYGSTSHYPDITSDHEASSYAHDKSYSRDTEDEEEDDIIKPISINRSVRSTEAAAPFNSTTSSSNDTRLNRIIEDLRNELDQVKSSTSQQLQTANDKINSLQQQNTQLQSAHKNDIDVYTRQINDKDAMINELKSSLDPSAWDPEAPQTATNLSELSRYKLERLELNNKLLYLQQENSKLHDQFAEFEPFMNNQIGELAKFQKVIKVQEEQIEKLSYQVKDQEVLHKEINDWRTKFENLNLEFENYRAIHNDDDIELEQDDEASFAQGGSASGDNRSILSSARTRRDISTQLESLVSLWNVKHPSAREVSPTATPENNPVVAKLQQQVDDLLRISKQNDEISHQEISQLRQELTQRINNLKNLEDNYRESLQSVNNTSKALKLNQEELNNQRNFMDKLIKENNELKMFKSAHLKKNNGSSTATPVLDDAFTDAYESVNPDDVEDDEGVISNAHFNMKIKDLEADLYIIKQERDQLKNNVTALQKQLYLAQNS</sequence>
<dbReference type="OrthoDB" id="45365at2759"/>
<feature type="coiled-coil region" evidence="3">
    <location>
        <begin position="847"/>
        <end position="916"/>
    </location>
</feature>
<dbReference type="PANTHER" id="PTHR46093:SF18">
    <property type="entry name" value="FIBRONECTIN TYPE-III DOMAIN-CONTAINING PROTEIN"/>
    <property type="match status" value="1"/>
</dbReference>
<feature type="coiled-coil region" evidence="3">
    <location>
        <begin position="1149"/>
        <end position="1183"/>
    </location>
</feature>
<keyword evidence="3" id="KW-0175">Coiled coil</keyword>
<dbReference type="Proteomes" id="UP000590412">
    <property type="component" value="Unassembled WGS sequence"/>
</dbReference>
<evidence type="ECO:0000313" key="5">
    <source>
        <dbReference type="EMBL" id="KAF6056987.1"/>
    </source>
</evidence>
<protein>
    <submittedName>
        <fullName evidence="5">Kelch motif family protein</fullName>
    </submittedName>
</protein>
<feature type="compositionally biased region" description="Acidic residues" evidence="4">
    <location>
        <begin position="668"/>
        <end position="678"/>
    </location>
</feature>
<dbReference type="AlphaFoldDB" id="A0A8X7NLE7"/>
<dbReference type="PANTHER" id="PTHR46093">
    <property type="entry name" value="ACYL-COA-BINDING DOMAIN-CONTAINING PROTEIN 5"/>
    <property type="match status" value="1"/>
</dbReference>
<name>A0A8X7NLE7_CANPA</name>
<keyword evidence="2" id="KW-0677">Repeat</keyword>
<comment type="caution">
    <text evidence="5">The sequence shown here is derived from an EMBL/GenBank/DDBJ whole genome shotgun (WGS) entry which is preliminary data.</text>
</comment>
<feature type="compositionally biased region" description="Basic and acidic residues" evidence="4">
    <location>
        <begin position="703"/>
        <end position="720"/>
    </location>
</feature>
<feature type="region of interest" description="Disordered" evidence="4">
    <location>
        <begin position="663"/>
        <end position="759"/>
    </location>
</feature>
<dbReference type="Gene3D" id="2.120.10.80">
    <property type="entry name" value="Kelch-type beta propeller"/>
    <property type="match status" value="2"/>
</dbReference>
<dbReference type="InterPro" id="IPR015915">
    <property type="entry name" value="Kelch-typ_b-propeller"/>
</dbReference>
<evidence type="ECO:0000256" key="1">
    <source>
        <dbReference type="ARBA" id="ARBA00022441"/>
    </source>
</evidence>
<proteinExistence type="predicted"/>
<feature type="compositionally biased region" description="Low complexity" evidence="4">
    <location>
        <begin position="489"/>
        <end position="498"/>
    </location>
</feature>
<organism evidence="5 6">
    <name type="scientific">Candida parapsilosis</name>
    <name type="common">Yeast</name>
    <dbReference type="NCBI Taxonomy" id="5480"/>
    <lineage>
        <taxon>Eukaryota</taxon>
        <taxon>Fungi</taxon>
        <taxon>Dikarya</taxon>
        <taxon>Ascomycota</taxon>
        <taxon>Saccharomycotina</taxon>
        <taxon>Pichiomycetes</taxon>
        <taxon>Debaryomycetaceae</taxon>
        <taxon>Candida/Lodderomyces clade</taxon>
        <taxon>Candida</taxon>
    </lineage>
</organism>
<reference evidence="5" key="1">
    <citation type="submission" date="2020-03" db="EMBL/GenBank/DDBJ databases">
        <title>FDA dAtabase for Regulatory Grade micrObial Sequences (FDA-ARGOS): Supporting development and validation of Infectious Disease Dx tests.</title>
        <authorList>
            <person name="Campos J."/>
            <person name="Goldberg B."/>
            <person name="Tallon L."/>
            <person name="Sadzewicz L."/>
            <person name="Vavikolanu K."/>
            <person name="Mehta A."/>
            <person name="Aluvathingal J."/>
            <person name="Nadendla S."/>
            <person name="Nandy P."/>
            <person name="Geyer C."/>
            <person name="Yan Y."/>
            <person name="Sichtig H."/>
        </authorList>
    </citation>
    <scope>NUCLEOTIDE SEQUENCE [LARGE SCALE GENOMIC DNA]</scope>
    <source>
        <strain evidence="5">FDAARGOS_652</strain>
    </source>
</reference>
<feature type="compositionally biased region" description="Polar residues" evidence="4">
    <location>
        <begin position="748"/>
        <end position="758"/>
    </location>
</feature>
<feature type="compositionally biased region" description="Acidic residues" evidence="4">
    <location>
        <begin position="601"/>
        <end position="610"/>
    </location>
</feature>
<dbReference type="Pfam" id="PF24681">
    <property type="entry name" value="Kelch_KLHDC2_KLHL20_DRC7"/>
    <property type="match status" value="1"/>
</dbReference>
<accession>A0A8X7NLE7</accession>
<feature type="coiled-coil region" evidence="3">
    <location>
        <begin position="775"/>
        <end position="802"/>
    </location>
</feature>
<dbReference type="EMBL" id="JABWAB010000003">
    <property type="protein sequence ID" value="KAF6056987.1"/>
    <property type="molecule type" value="Genomic_DNA"/>
</dbReference>
<feature type="region of interest" description="Disordered" evidence="4">
    <location>
        <begin position="1"/>
        <end position="56"/>
    </location>
</feature>